<evidence type="ECO:0000313" key="2">
    <source>
        <dbReference type="Proteomes" id="UP000017836"/>
    </source>
</evidence>
<dbReference type="Gramene" id="ERM98008">
    <property type="protein sequence ID" value="ERM98008"/>
    <property type="gene ID" value="AMTR_s00120p00040010"/>
</dbReference>
<proteinExistence type="predicted"/>
<dbReference type="HOGENOM" id="CLU_2625298_0_0_1"/>
<reference evidence="2" key="1">
    <citation type="journal article" date="2013" name="Science">
        <title>The Amborella genome and the evolution of flowering plants.</title>
        <authorList>
            <consortium name="Amborella Genome Project"/>
        </authorList>
    </citation>
    <scope>NUCLEOTIDE SEQUENCE [LARGE SCALE GENOMIC DNA]</scope>
</reference>
<organism evidence="1 2">
    <name type="scientific">Amborella trichopoda</name>
    <dbReference type="NCBI Taxonomy" id="13333"/>
    <lineage>
        <taxon>Eukaryota</taxon>
        <taxon>Viridiplantae</taxon>
        <taxon>Streptophyta</taxon>
        <taxon>Embryophyta</taxon>
        <taxon>Tracheophyta</taxon>
        <taxon>Spermatophyta</taxon>
        <taxon>Magnoliopsida</taxon>
        <taxon>Amborellales</taxon>
        <taxon>Amborellaceae</taxon>
        <taxon>Amborella</taxon>
    </lineage>
</organism>
<keyword evidence="2" id="KW-1185">Reference proteome</keyword>
<dbReference type="EMBL" id="KI395590">
    <property type="protein sequence ID" value="ERM98008.1"/>
    <property type="molecule type" value="Genomic_DNA"/>
</dbReference>
<dbReference type="AlphaFoldDB" id="W1NR65"/>
<evidence type="ECO:0000313" key="1">
    <source>
        <dbReference type="EMBL" id="ERM98008.1"/>
    </source>
</evidence>
<protein>
    <submittedName>
        <fullName evidence="1">Uncharacterized protein</fullName>
    </submittedName>
</protein>
<name>W1NR65_AMBTC</name>
<sequence length="78" mass="8729">MEGVFRRPFETWLSTASIEGAFRERWPQAFPDSHSEKVIFTISSGERHRGSSHRNIKVKGIKKGDSKGSHNGRMGVSG</sequence>
<accession>W1NR65</accession>
<gene>
    <name evidence="1" type="ORF">AMTR_s00120p00040010</name>
</gene>
<dbReference type="Proteomes" id="UP000017836">
    <property type="component" value="Unassembled WGS sequence"/>
</dbReference>